<dbReference type="Pfam" id="PF11238">
    <property type="entry name" value="DUF3039"/>
    <property type="match status" value="1"/>
</dbReference>
<organism evidence="1 2">
    <name type="scientific">Corynebacterium xerosis</name>
    <dbReference type="NCBI Taxonomy" id="1725"/>
    <lineage>
        <taxon>Bacteria</taxon>
        <taxon>Bacillati</taxon>
        <taxon>Actinomycetota</taxon>
        <taxon>Actinomycetes</taxon>
        <taxon>Mycobacteriales</taxon>
        <taxon>Corynebacteriaceae</taxon>
        <taxon>Corynebacterium</taxon>
    </lineage>
</organism>
<proteinExistence type="predicted"/>
<dbReference type="AlphaFoldDB" id="A0A2N6SWY7"/>
<dbReference type="EMBL" id="PNHF01000025">
    <property type="protein sequence ID" value="PMC61578.1"/>
    <property type="molecule type" value="Genomic_DNA"/>
</dbReference>
<reference evidence="1 2" key="1">
    <citation type="submission" date="2017-09" db="EMBL/GenBank/DDBJ databases">
        <title>Bacterial strain isolated from the female urinary microbiota.</title>
        <authorList>
            <person name="Thomas-White K."/>
            <person name="Kumar N."/>
            <person name="Forster S."/>
            <person name="Putonti C."/>
            <person name="Lawley T."/>
            <person name="Wolfe A.J."/>
        </authorList>
    </citation>
    <scope>NUCLEOTIDE SEQUENCE [LARGE SCALE GENOMIC DNA]</scope>
    <source>
        <strain evidence="1 2">UMB0908</strain>
    </source>
</reference>
<evidence type="ECO:0008006" key="3">
    <source>
        <dbReference type="Google" id="ProtNLM"/>
    </source>
</evidence>
<dbReference type="Proteomes" id="UP000235363">
    <property type="component" value="Unassembled WGS sequence"/>
</dbReference>
<accession>A0A2N6SWY7</accession>
<evidence type="ECO:0000313" key="1">
    <source>
        <dbReference type="EMBL" id="PMC61578.1"/>
    </source>
</evidence>
<dbReference type="InterPro" id="IPR021400">
    <property type="entry name" value="DUF3039"/>
</dbReference>
<evidence type="ECO:0000313" key="2">
    <source>
        <dbReference type="Proteomes" id="UP000235363"/>
    </source>
</evidence>
<sequence>MSVLRRPRPTLRVIREDLTEGWEVPGICGRAPDELSPLAELPHPLLRSISDHCAELNDVREVGKGWIRSTPPEFRLREIRMSQYRAGIWVDDGGTPWICTTGLAKGNHEDYGDFYRVLERKIDNDGARTLRPTDEDRRLLKREWVAETLAKHELQLQREITEALRGLTDAHGGTCVLQIPNPLHEINPEKQPNKDLFELQISITFDQELGGVEITASFVGDVHSPPGRSLKAHALLTIERHENPRVTVFKEFHEFIVEIEPWFRHLADLEELKARCQAVDTLPPQSSHFLHKRDITDGTVNGGAQRTLCGMFIVPLKDPGDLPVCPKCEERHAMLPE</sequence>
<gene>
    <name evidence="1" type="ORF">CJ204_10290</name>
</gene>
<name>A0A2N6SWY7_9CORY</name>
<comment type="caution">
    <text evidence="1">The sequence shown here is derived from an EMBL/GenBank/DDBJ whole genome shotgun (WGS) entry which is preliminary data.</text>
</comment>
<protein>
    <recommendedName>
        <fullName evidence="3">DUF3039 domain-containing protein</fullName>
    </recommendedName>
</protein>
<dbReference type="RefSeq" id="WP_102214032.1">
    <property type="nucleotide sequence ID" value="NZ_PNHF01000025.1"/>
</dbReference>